<gene>
    <name evidence="3" type="ORF">Q361_1621</name>
</gene>
<evidence type="ECO:0000313" key="4">
    <source>
        <dbReference type="Proteomes" id="UP000237056"/>
    </source>
</evidence>
<dbReference type="AlphaFoldDB" id="A0A2S4N483"/>
<feature type="signal peptide" evidence="1">
    <location>
        <begin position="1"/>
        <end position="23"/>
    </location>
</feature>
<dbReference type="Proteomes" id="UP000237056">
    <property type="component" value="Unassembled WGS sequence"/>
</dbReference>
<sequence>MRKTIISSSIAITLLLFSSCATIVSGSKQNVKFSSNPSTATIFIDEVEVGKTPFEIKLARKSEHSVMIKLEGYQTYQTKLTKKFNAWYIGNILFGGLIGIIVDPITGAMYNLTPNEINAQMNKGTAFRGNGKDVYIAVALNIDPSWKKVGQLEKVNN</sequence>
<keyword evidence="4" id="KW-1185">Reference proteome</keyword>
<protein>
    <submittedName>
        <fullName evidence="3">PEGA domain-containing protein</fullName>
    </submittedName>
</protein>
<dbReference type="RefSeq" id="WP_103727222.1">
    <property type="nucleotide sequence ID" value="NZ_PQNY01000062.1"/>
</dbReference>
<name>A0A2S4N483_9FLAO</name>
<dbReference type="PROSITE" id="PS51257">
    <property type="entry name" value="PROKAR_LIPOPROTEIN"/>
    <property type="match status" value="1"/>
</dbReference>
<evidence type="ECO:0000259" key="2">
    <source>
        <dbReference type="Pfam" id="PF08308"/>
    </source>
</evidence>
<keyword evidence="1" id="KW-0732">Signal</keyword>
<dbReference type="Pfam" id="PF08308">
    <property type="entry name" value="PEGA"/>
    <property type="match status" value="1"/>
</dbReference>
<evidence type="ECO:0000256" key="1">
    <source>
        <dbReference type="SAM" id="SignalP"/>
    </source>
</evidence>
<feature type="chain" id="PRO_5015654017" evidence="1">
    <location>
        <begin position="24"/>
        <end position="157"/>
    </location>
</feature>
<accession>A0A2S4N483</accession>
<dbReference type="InterPro" id="IPR013229">
    <property type="entry name" value="PEGA"/>
</dbReference>
<dbReference type="EMBL" id="PQNY01000062">
    <property type="protein sequence ID" value="POS00552.1"/>
    <property type="molecule type" value="Genomic_DNA"/>
</dbReference>
<reference evidence="3 4" key="1">
    <citation type="submission" date="2018-01" db="EMBL/GenBank/DDBJ databases">
        <title>Genomic Encyclopedia of Type Strains, Phase I: the one thousand microbial genomes (KMG-I) project.</title>
        <authorList>
            <person name="Goeker M."/>
        </authorList>
    </citation>
    <scope>NUCLEOTIDE SEQUENCE [LARGE SCALE GENOMIC DNA]</scope>
    <source>
        <strain evidence="3 4">DSM 17960</strain>
    </source>
</reference>
<comment type="caution">
    <text evidence="3">The sequence shown here is derived from an EMBL/GenBank/DDBJ whole genome shotgun (WGS) entry which is preliminary data.</text>
</comment>
<feature type="domain" description="PEGA" evidence="2">
    <location>
        <begin position="30"/>
        <end position="81"/>
    </location>
</feature>
<dbReference type="OrthoDB" id="1524740at2"/>
<evidence type="ECO:0000313" key="3">
    <source>
        <dbReference type="EMBL" id="POS00552.1"/>
    </source>
</evidence>
<organism evidence="3 4">
    <name type="scientific">Flavobacterium croceum DSM 17960</name>
    <dbReference type="NCBI Taxonomy" id="1121886"/>
    <lineage>
        <taxon>Bacteria</taxon>
        <taxon>Pseudomonadati</taxon>
        <taxon>Bacteroidota</taxon>
        <taxon>Flavobacteriia</taxon>
        <taxon>Flavobacteriales</taxon>
        <taxon>Flavobacteriaceae</taxon>
        <taxon>Flavobacterium</taxon>
    </lineage>
</organism>
<proteinExistence type="predicted"/>